<keyword evidence="3" id="KW-1003">Cell membrane</keyword>
<sequence>MLYMSILQKQTTAERRELILHSAPVKTLIILSLPTLMTSMVQALVPLTDNLFINNLTNVITASAVSFSQPIILMVTALSMGLGVAATAIIGQLNGRGEIETARKISTQIFIFSCALGLAAAPVLLVLSKIVEKSLVSDIAHSVFLYLSLYSIVLPFAFLEAIYNGIKNANGKPEAPFIRMVILLILKIIGNFIFLYELRLDIVGCVLASLLANGIITLWMFFELFFANGPDTLTLKGFHFEWHVIKQLIKVGFPAMLNFAFLYFGFFLINKEVERYGPVVLNGQNIASAITTICFNLPAAFSAAVTTMVSMYIGAENKKKAQRSCLLGCIASAITAVALIAIIVPLSPHLTILFRREPDILEVANNALHIYTYSIVGFGVCMTIQGAFIGLGKTKIPLVLGILRIWLLRYVFILFTVKTLSYYAVFWGNLFSNYCAALIAIILILNTKWKSDINLNPGESLTTSQ</sequence>
<feature type="transmembrane region" description="Helical" evidence="7">
    <location>
        <begin position="423"/>
        <end position="445"/>
    </location>
</feature>
<evidence type="ECO:0000313" key="8">
    <source>
        <dbReference type="EMBL" id="QEJ97171.1"/>
    </source>
</evidence>
<feature type="transmembrane region" description="Helical" evidence="7">
    <location>
        <begin position="109"/>
        <end position="131"/>
    </location>
</feature>
<dbReference type="EMBL" id="CP042817">
    <property type="protein sequence ID" value="QEJ97171.1"/>
    <property type="molecule type" value="Genomic_DNA"/>
</dbReference>
<dbReference type="GO" id="GO:0042910">
    <property type="term" value="F:xenobiotic transmembrane transporter activity"/>
    <property type="evidence" value="ECO:0007669"/>
    <property type="project" value="InterPro"/>
</dbReference>
<dbReference type="InterPro" id="IPR002528">
    <property type="entry name" value="MATE_fam"/>
</dbReference>
<comment type="subcellular location">
    <subcellularLocation>
        <location evidence="1">Cell membrane</location>
        <topology evidence="1">Multi-pass membrane protein</topology>
    </subcellularLocation>
</comment>
<evidence type="ECO:0000256" key="5">
    <source>
        <dbReference type="ARBA" id="ARBA00022989"/>
    </source>
</evidence>
<dbReference type="InterPro" id="IPR048279">
    <property type="entry name" value="MdtK-like"/>
</dbReference>
<evidence type="ECO:0000256" key="1">
    <source>
        <dbReference type="ARBA" id="ARBA00004651"/>
    </source>
</evidence>
<feature type="transmembrane region" description="Helical" evidence="7">
    <location>
        <begin position="143"/>
        <end position="165"/>
    </location>
</feature>
<keyword evidence="4 7" id="KW-0812">Transmembrane</keyword>
<dbReference type="Pfam" id="PF01554">
    <property type="entry name" value="MatE"/>
    <property type="match status" value="2"/>
</dbReference>
<name>A0AAE6M693_TREPH</name>
<evidence type="ECO:0000256" key="6">
    <source>
        <dbReference type="ARBA" id="ARBA00023136"/>
    </source>
</evidence>
<feature type="transmembrane region" description="Helical" evidence="7">
    <location>
        <begin position="177"/>
        <end position="196"/>
    </location>
</feature>
<evidence type="ECO:0000256" key="3">
    <source>
        <dbReference type="ARBA" id="ARBA00022475"/>
    </source>
</evidence>
<evidence type="ECO:0000256" key="2">
    <source>
        <dbReference type="ARBA" id="ARBA00022448"/>
    </source>
</evidence>
<protein>
    <submittedName>
        <fullName evidence="8">MATE family efflux transporter</fullName>
    </submittedName>
</protein>
<dbReference type="PANTHER" id="PTHR43549">
    <property type="entry name" value="MULTIDRUG RESISTANCE PROTEIN YPNP-RELATED"/>
    <property type="match status" value="1"/>
</dbReference>
<feature type="transmembrane region" description="Helical" evidence="7">
    <location>
        <begin position="202"/>
        <end position="227"/>
    </location>
</feature>
<dbReference type="GO" id="GO:0005886">
    <property type="term" value="C:plasma membrane"/>
    <property type="evidence" value="ECO:0007669"/>
    <property type="project" value="UniProtKB-SubCell"/>
</dbReference>
<feature type="transmembrane region" description="Helical" evidence="7">
    <location>
        <begin position="325"/>
        <end position="350"/>
    </location>
</feature>
<dbReference type="GO" id="GO:0015297">
    <property type="term" value="F:antiporter activity"/>
    <property type="evidence" value="ECO:0007669"/>
    <property type="project" value="InterPro"/>
</dbReference>
<keyword evidence="5 7" id="KW-1133">Transmembrane helix</keyword>
<feature type="transmembrane region" description="Helical" evidence="7">
    <location>
        <begin position="248"/>
        <end position="269"/>
    </location>
</feature>
<dbReference type="AlphaFoldDB" id="A0AAE6M693"/>
<feature type="transmembrane region" description="Helical" evidence="7">
    <location>
        <begin position="25"/>
        <end position="47"/>
    </location>
</feature>
<dbReference type="InterPro" id="IPR052031">
    <property type="entry name" value="Membrane_Transporter-Flippase"/>
</dbReference>
<evidence type="ECO:0000313" key="9">
    <source>
        <dbReference type="Proteomes" id="UP000323594"/>
    </source>
</evidence>
<feature type="transmembrane region" description="Helical" evidence="7">
    <location>
        <begin position="289"/>
        <end position="313"/>
    </location>
</feature>
<feature type="transmembrane region" description="Helical" evidence="7">
    <location>
        <begin position="398"/>
        <end position="417"/>
    </location>
</feature>
<evidence type="ECO:0000256" key="4">
    <source>
        <dbReference type="ARBA" id="ARBA00022692"/>
    </source>
</evidence>
<feature type="transmembrane region" description="Helical" evidence="7">
    <location>
        <begin position="67"/>
        <end position="89"/>
    </location>
</feature>
<dbReference type="CDD" id="cd13138">
    <property type="entry name" value="MATE_yoeA_like"/>
    <property type="match status" value="1"/>
</dbReference>
<keyword evidence="6 7" id="KW-0472">Membrane</keyword>
<dbReference type="PANTHER" id="PTHR43549:SF2">
    <property type="entry name" value="MULTIDRUG RESISTANCE PROTEIN NORM-RELATED"/>
    <property type="match status" value="1"/>
</dbReference>
<dbReference type="NCBIfam" id="TIGR00797">
    <property type="entry name" value="matE"/>
    <property type="match status" value="1"/>
</dbReference>
<proteinExistence type="predicted"/>
<organism evidence="8 9">
    <name type="scientific">Treponema phagedenis</name>
    <dbReference type="NCBI Taxonomy" id="162"/>
    <lineage>
        <taxon>Bacteria</taxon>
        <taxon>Pseudomonadati</taxon>
        <taxon>Spirochaetota</taxon>
        <taxon>Spirochaetia</taxon>
        <taxon>Spirochaetales</taxon>
        <taxon>Treponemataceae</taxon>
        <taxon>Treponema</taxon>
    </lineage>
</organism>
<evidence type="ECO:0000256" key="7">
    <source>
        <dbReference type="SAM" id="Phobius"/>
    </source>
</evidence>
<accession>A0AAE6M693</accession>
<feature type="transmembrane region" description="Helical" evidence="7">
    <location>
        <begin position="370"/>
        <end position="391"/>
    </location>
</feature>
<keyword evidence="2" id="KW-0813">Transport</keyword>
<dbReference type="PIRSF" id="PIRSF006603">
    <property type="entry name" value="DinF"/>
    <property type="match status" value="1"/>
</dbReference>
<dbReference type="Proteomes" id="UP000323594">
    <property type="component" value="Chromosome"/>
</dbReference>
<reference evidence="8 9" key="1">
    <citation type="submission" date="2019-08" db="EMBL/GenBank/DDBJ databases">
        <authorList>
            <person name="Kuhnert P."/>
        </authorList>
    </citation>
    <scope>NUCLEOTIDE SEQUENCE [LARGE SCALE GENOMIC DNA]</scope>
    <source>
        <strain evidence="8 9">B36.5</strain>
    </source>
</reference>
<gene>
    <name evidence="8" type="ORF">FUT82_03665</name>
</gene>